<dbReference type="Gene3D" id="1.10.220.150">
    <property type="entry name" value="Arf GTPase activating protein"/>
    <property type="match status" value="1"/>
</dbReference>
<dbReference type="Proteomes" id="UP001345219">
    <property type="component" value="Chromosome 24"/>
</dbReference>
<dbReference type="PROSITE" id="PS50115">
    <property type="entry name" value="ARFGAP"/>
    <property type="match status" value="1"/>
</dbReference>
<dbReference type="EMBL" id="JAXIOK010000005">
    <property type="protein sequence ID" value="KAK4770756.1"/>
    <property type="molecule type" value="Genomic_DNA"/>
</dbReference>
<evidence type="ECO:0000313" key="9">
    <source>
        <dbReference type="Proteomes" id="UP001345219"/>
    </source>
</evidence>
<keyword evidence="3 5" id="KW-0863">Zinc-finger</keyword>
<protein>
    <recommendedName>
        <fullName evidence="7">Arf-GAP domain-containing protein</fullName>
    </recommendedName>
</protein>
<dbReference type="InterPro" id="IPR037278">
    <property type="entry name" value="ARFGAP/RecO"/>
</dbReference>
<evidence type="ECO:0000313" key="8">
    <source>
        <dbReference type="EMBL" id="KAK4770756.1"/>
    </source>
</evidence>
<evidence type="ECO:0000256" key="6">
    <source>
        <dbReference type="SAM" id="MobiDB-lite"/>
    </source>
</evidence>
<keyword evidence="4" id="KW-0862">Zinc</keyword>
<dbReference type="PANTHER" id="PTHR46419:SF2">
    <property type="entry name" value="ADP-RIBOSYLATION FACTOR GTPASE-ACTIVATING PROTEIN AGD5"/>
    <property type="match status" value="1"/>
</dbReference>
<evidence type="ECO:0000256" key="5">
    <source>
        <dbReference type="PROSITE-ProRule" id="PRU00288"/>
    </source>
</evidence>
<evidence type="ECO:0000256" key="3">
    <source>
        <dbReference type="ARBA" id="ARBA00022771"/>
    </source>
</evidence>
<dbReference type="InterPro" id="IPR001164">
    <property type="entry name" value="ArfGAP_dom"/>
</dbReference>
<proteinExistence type="predicted"/>
<dbReference type="PRINTS" id="PR00405">
    <property type="entry name" value="REVINTRACTNG"/>
</dbReference>
<gene>
    <name evidence="8" type="ORF">SAY87_031288</name>
</gene>
<dbReference type="CDD" id="cd08204">
    <property type="entry name" value="ArfGap"/>
    <property type="match status" value="1"/>
</dbReference>
<evidence type="ECO:0000256" key="2">
    <source>
        <dbReference type="ARBA" id="ARBA00022723"/>
    </source>
</evidence>
<feature type="region of interest" description="Disordered" evidence="6">
    <location>
        <begin position="482"/>
        <end position="515"/>
    </location>
</feature>
<feature type="compositionally biased region" description="Polar residues" evidence="6">
    <location>
        <begin position="1"/>
        <end position="10"/>
    </location>
</feature>
<evidence type="ECO:0000259" key="7">
    <source>
        <dbReference type="PROSITE" id="PS50115"/>
    </source>
</evidence>
<dbReference type="Pfam" id="PF01412">
    <property type="entry name" value="ArfGap"/>
    <property type="match status" value="1"/>
</dbReference>
<accession>A0AAN7KP20</accession>
<feature type="region of interest" description="Disordered" evidence="6">
    <location>
        <begin position="1"/>
        <end position="45"/>
    </location>
</feature>
<sequence length="515" mass="57638">MLTRQKTNSTTERERAWRPPDASFRKQIQLRREREREKERERSVATRRQLFPGIRENKRRGNFNRPERDLTVRKMNGKAGVSKELNAKHAKILENLLKLPDNRECADCKSKGPRWASVNLGIFICLQCSGIHRSLGVHISKVRSATLDTWIPEQVHYIQSMGNKKANSFWEAELPPDYKRVQIESFIRAKYHERKWIPRGDKTSPNVRSFIDKSVTNNTVRHEHQGNRKHPLEEKNNSCLHNAKSVVISESKTAVPSVINQQVTSEAKLHEAVEQPIPSSKIAEKPTPVPTPSSPKPMKLQQVTSAPVETLPKIDYGTELFNLLGMENSKENGNWMNYSGSNLSTDMETKSTLEGSKATEKDGEGHITSLLDKSRMVSPMSTGQQQFGMVSQQLSLMVATPAQRYEPHNYTDKPYRSAFNGVPPPAQGNWGTISSQAPSLMQISNGQQTKAVSSVPYSTQSQSIHAAKLGAPINGSIGGRMAFSPASKHRPPITPTPSGHDYDFSSLTQGMFAKP</sequence>
<evidence type="ECO:0000256" key="4">
    <source>
        <dbReference type="ARBA" id="ARBA00022833"/>
    </source>
</evidence>
<comment type="caution">
    <text evidence="8">The sequence shown here is derived from an EMBL/GenBank/DDBJ whole genome shotgun (WGS) entry which is preliminary data.</text>
</comment>
<feature type="compositionally biased region" description="Basic and acidic residues" evidence="6">
    <location>
        <begin position="30"/>
        <end position="44"/>
    </location>
</feature>
<dbReference type="GO" id="GO:0008270">
    <property type="term" value="F:zinc ion binding"/>
    <property type="evidence" value="ECO:0007669"/>
    <property type="project" value="UniProtKB-KW"/>
</dbReference>
<dbReference type="SUPFAM" id="SSF57863">
    <property type="entry name" value="ArfGap/RecO-like zinc finger"/>
    <property type="match status" value="1"/>
</dbReference>
<evidence type="ECO:0000256" key="1">
    <source>
        <dbReference type="ARBA" id="ARBA00022468"/>
    </source>
</evidence>
<dbReference type="AlphaFoldDB" id="A0AAN7KP20"/>
<keyword evidence="1" id="KW-0343">GTPase activation</keyword>
<keyword evidence="2" id="KW-0479">Metal-binding</keyword>
<feature type="domain" description="Arf-GAP" evidence="7">
    <location>
        <begin position="90"/>
        <end position="204"/>
    </location>
</feature>
<name>A0AAN7KP20_9MYRT</name>
<reference evidence="8 9" key="1">
    <citation type="journal article" date="2023" name="Hortic Res">
        <title>Pangenome of water caltrop reveals structural variations and asymmetric subgenome divergence after allopolyploidization.</title>
        <authorList>
            <person name="Zhang X."/>
            <person name="Chen Y."/>
            <person name="Wang L."/>
            <person name="Yuan Y."/>
            <person name="Fang M."/>
            <person name="Shi L."/>
            <person name="Lu R."/>
            <person name="Comes H.P."/>
            <person name="Ma Y."/>
            <person name="Chen Y."/>
            <person name="Huang G."/>
            <person name="Zhou Y."/>
            <person name="Zheng Z."/>
            <person name="Qiu Y."/>
        </authorList>
    </citation>
    <scope>NUCLEOTIDE SEQUENCE [LARGE SCALE GENOMIC DNA]</scope>
    <source>
        <tissue evidence="8">Roots</tissue>
    </source>
</reference>
<feature type="region of interest" description="Disordered" evidence="6">
    <location>
        <begin position="271"/>
        <end position="305"/>
    </location>
</feature>
<dbReference type="InterPro" id="IPR044520">
    <property type="entry name" value="ARF_GAP_AGD5/15"/>
</dbReference>
<dbReference type="InterPro" id="IPR038508">
    <property type="entry name" value="ArfGAP_dom_sf"/>
</dbReference>
<organism evidence="8 9">
    <name type="scientific">Trapa incisa</name>
    <dbReference type="NCBI Taxonomy" id="236973"/>
    <lineage>
        <taxon>Eukaryota</taxon>
        <taxon>Viridiplantae</taxon>
        <taxon>Streptophyta</taxon>
        <taxon>Embryophyta</taxon>
        <taxon>Tracheophyta</taxon>
        <taxon>Spermatophyta</taxon>
        <taxon>Magnoliopsida</taxon>
        <taxon>eudicotyledons</taxon>
        <taxon>Gunneridae</taxon>
        <taxon>Pentapetalae</taxon>
        <taxon>rosids</taxon>
        <taxon>malvids</taxon>
        <taxon>Myrtales</taxon>
        <taxon>Lythraceae</taxon>
        <taxon>Trapa</taxon>
    </lineage>
</organism>
<dbReference type="GO" id="GO:0005096">
    <property type="term" value="F:GTPase activator activity"/>
    <property type="evidence" value="ECO:0007669"/>
    <property type="project" value="UniProtKB-KW"/>
</dbReference>
<dbReference type="PANTHER" id="PTHR46419">
    <property type="entry name" value="ADP-RIBOSYLATION FACTOR GTPASE-ACTIVATING PROTEIN AGD5"/>
    <property type="match status" value="1"/>
</dbReference>
<dbReference type="SMART" id="SM00105">
    <property type="entry name" value="ArfGap"/>
    <property type="match status" value="1"/>
</dbReference>
<dbReference type="FunFam" id="1.10.220.150:FF:000009">
    <property type="entry name" value="stromal membrane-associated protein 1 isoform X1"/>
    <property type="match status" value="1"/>
</dbReference>
<keyword evidence="9" id="KW-1185">Reference proteome</keyword>